<dbReference type="Pfam" id="PF13855">
    <property type="entry name" value="LRR_8"/>
    <property type="match status" value="1"/>
</dbReference>
<dbReference type="InterPro" id="IPR050328">
    <property type="entry name" value="Dev_Immune_Receptor"/>
</dbReference>
<evidence type="ECO:0000313" key="2">
    <source>
        <dbReference type="EMBL" id="EMG45513.1"/>
    </source>
</evidence>
<sequence length="498" mass="57741">MTLLIRYMDSIDQIEHFVKILEQLSFDNFYKDGVRTINFQVIYDSNPVPGLVDLHEKIKVMMEGLVHKSDKILIQTKRFSKWYSTLNPFQLTNLKEYYLWNNDIDNFSFKSFFKYMPAGLKILQLFGNHITDLRGLALSESIERLHLSTNMIRSLEGVDFSKAKSLQLLDISMNRLVGFPETLVLPGSIQKLLINHNEIEEIYQGQFPDSLQHFSMAANHVSSLDHIRLPTSIIQLDLSDNDFVGFTDDFFSRCINMRKLNLEVNRIDDLDDLGHLPPNLEELILDYNEIDNYDFTNILNLTNLKKLSMEGTGLMSLRQIKFPDTLKVLNLKHNEINELIDVDFGESLESLDLSFNKLEVFRDDLKIPPTLRKLDLSENGFKDINSFQIPTSVTHLSFNMCNLRLNNKLLQQFPACLEHLELMRAIPKSVPKLDFTIFPQLGALYLQKNGIISLDKIDFPISVYRLDLSQNCIRQITNPTVLHRIRRLELRGNPIDNK</sequence>
<dbReference type="PANTHER" id="PTHR24373:SF275">
    <property type="entry name" value="TIR DOMAIN-CONTAINING PROTEIN"/>
    <property type="match status" value="1"/>
</dbReference>
<gene>
    <name evidence="2" type="ORF">G210_4299</name>
</gene>
<dbReference type="InterPro" id="IPR032675">
    <property type="entry name" value="LRR_dom_sf"/>
</dbReference>
<dbReference type="InterPro" id="IPR001611">
    <property type="entry name" value="Leu-rich_rpt"/>
</dbReference>
<dbReference type="OrthoDB" id="4019115at2759"/>
<organism evidence="2 3">
    <name type="scientific">Candida maltosa (strain Xu316)</name>
    <name type="common">Yeast</name>
    <dbReference type="NCBI Taxonomy" id="1245528"/>
    <lineage>
        <taxon>Eukaryota</taxon>
        <taxon>Fungi</taxon>
        <taxon>Dikarya</taxon>
        <taxon>Ascomycota</taxon>
        <taxon>Saccharomycotina</taxon>
        <taxon>Pichiomycetes</taxon>
        <taxon>Debaryomycetaceae</taxon>
        <taxon>Candida/Lodderomyces clade</taxon>
        <taxon>Candida</taxon>
    </lineage>
</organism>
<protein>
    <submittedName>
        <fullName evidence="2">Uncharacterized protein</fullName>
    </submittedName>
</protein>
<dbReference type="eggNOG" id="KOG4641">
    <property type="taxonomic scope" value="Eukaryota"/>
</dbReference>
<dbReference type="STRING" id="1245528.M3J0Y6"/>
<dbReference type="Pfam" id="PF13516">
    <property type="entry name" value="LRR_6"/>
    <property type="match status" value="1"/>
</dbReference>
<dbReference type="PANTHER" id="PTHR24373">
    <property type="entry name" value="SLIT RELATED LEUCINE-RICH REPEAT NEURONAL PROTEIN"/>
    <property type="match status" value="1"/>
</dbReference>
<keyword evidence="3" id="KW-1185">Reference proteome</keyword>
<dbReference type="SUPFAM" id="SSF52058">
    <property type="entry name" value="L domain-like"/>
    <property type="match status" value="1"/>
</dbReference>
<reference evidence="2 3" key="1">
    <citation type="submission" date="2013-02" db="EMBL/GenBank/DDBJ databases">
        <title>Genome sequence of Candida maltosa Xu316, a potential industrial strain for xylitol and ethanol production.</title>
        <authorList>
            <person name="Yu J."/>
            <person name="Wang Q."/>
            <person name="Geng X."/>
            <person name="Bao W."/>
            <person name="He P."/>
            <person name="Cai J."/>
        </authorList>
    </citation>
    <scope>NUCLEOTIDE SEQUENCE [LARGE SCALE GENOMIC DNA]</scope>
    <source>
        <strain evidence="3">Xu316</strain>
    </source>
</reference>
<name>M3J0Y6_CANMX</name>
<evidence type="ECO:0000256" key="1">
    <source>
        <dbReference type="ARBA" id="ARBA00022729"/>
    </source>
</evidence>
<keyword evidence="1" id="KW-0732">Signal</keyword>
<comment type="caution">
    <text evidence="2">The sequence shown here is derived from an EMBL/GenBank/DDBJ whole genome shotgun (WGS) entry which is preliminary data.</text>
</comment>
<dbReference type="AlphaFoldDB" id="M3J0Y6"/>
<evidence type="ECO:0000313" key="3">
    <source>
        <dbReference type="Proteomes" id="UP000011777"/>
    </source>
</evidence>
<dbReference type="Proteomes" id="UP000011777">
    <property type="component" value="Unassembled WGS sequence"/>
</dbReference>
<dbReference type="PROSITE" id="PS51450">
    <property type="entry name" value="LRR"/>
    <property type="match status" value="3"/>
</dbReference>
<proteinExistence type="predicted"/>
<dbReference type="HOGENOM" id="CLU_025148_0_0_1"/>
<dbReference type="OMA" id="GHETEEY"/>
<accession>M3J0Y6</accession>
<dbReference type="SUPFAM" id="SSF52075">
    <property type="entry name" value="Outer arm dynein light chain 1"/>
    <property type="match status" value="1"/>
</dbReference>
<dbReference type="Gene3D" id="3.80.10.10">
    <property type="entry name" value="Ribonuclease Inhibitor"/>
    <property type="match status" value="3"/>
</dbReference>
<dbReference type="EMBL" id="AOGT01002449">
    <property type="protein sequence ID" value="EMG45513.1"/>
    <property type="molecule type" value="Genomic_DNA"/>
</dbReference>